<evidence type="ECO:0000256" key="4">
    <source>
        <dbReference type="SAM" id="MobiDB-lite"/>
    </source>
</evidence>
<evidence type="ECO:0000256" key="2">
    <source>
        <dbReference type="ARBA" id="ARBA00022692"/>
    </source>
</evidence>
<gene>
    <name evidence="8" type="primary">hxuB</name>
    <name evidence="8" type="ORF">NCTC10899_02321</name>
</gene>
<keyword evidence="3" id="KW-0998">Cell outer membrane</keyword>
<keyword evidence="2" id="KW-0812">Transmembrane</keyword>
<evidence type="ECO:0000256" key="3">
    <source>
        <dbReference type="ARBA" id="ARBA00023237"/>
    </source>
</evidence>
<dbReference type="EMBL" id="UGUU01000001">
    <property type="protein sequence ID" value="SUD39507.1"/>
    <property type="molecule type" value="Genomic_DNA"/>
</dbReference>
<dbReference type="AlphaFoldDB" id="A0A379IT74"/>
<evidence type="ECO:0000259" key="6">
    <source>
        <dbReference type="Pfam" id="PF03865"/>
    </source>
</evidence>
<evidence type="ECO:0000313" key="8">
    <source>
        <dbReference type="EMBL" id="SUD39507.1"/>
    </source>
</evidence>
<dbReference type="PANTHER" id="PTHR34597:SF1">
    <property type="entry name" value="HEME_HEMOPEXIN TRANSPORTER PROTEIN HUXB"/>
    <property type="match status" value="1"/>
</dbReference>
<evidence type="ECO:0000259" key="7">
    <source>
        <dbReference type="Pfam" id="PF08479"/>
    </source>
</evidence>
<feature type="domain" description="Polypeptide-transport-associated ShlB-type" evidence="7">
    <location>
        <begin position="81"/>
        <end position="156"/>
    </location>
</feature>
<dbReference type="InterPro" id="IPR013686">
    <property type="entry name" value="Polypept-transport_assoc_ShlB"/>
</dbReference>
<dbReference type="Pfam" id="PF03865">
    <property type="entry name" value="ShlB"/>
    <property type="match status" value="1"/>
</dbReference>
<dbReference type="PANTHER" id="PTHR34597">
    <property type="entry name" value="SLR1661 PROTEIN"/>
    <property type="match status" value="1"/>
</dbReference>
<dbReference type="RefSeq" id="WP_115291206.1">
    <property type="nucleotide sequence ID" value="NZ_UGUU01000001.1"/>
</dbReference>
<keyword evidence="5" id="KW-0732">Signal</keyword>
<keyword evidence="1" id="KW-1134">Transmembrane beta strand</keyword>
<dbReference type="Gene3D" id="2.40.160.50">
    <property type="entry name" value="membrane protein fhac: a member of the omp85/tpsb transporter family"/>
    <property type="match status" value="1"/>
</dbReference>
<dbReference type="GO" id="GO:0046819">
    <property type="term" value="P:protein secretion by the type V secretion system"/>
    <property type="evidence" value="ECO:0007669"/>
    <property type="project" value="TreeGrafter"/>
</dbReference>
<organism evidence="8 9">
    <name type="scientific">Ectopseudomonas mendocina</name>
    <name type="common">Pseudomonas mendocina</name>
    <dbReference type="NCBI Taxonomy" id="300"/>
    <lineage>
        <taxon>Bacteria</taxon>
        <taxon>Pseudomonadati</taxon>
        <taxon>Pseudomonadota</taxon>
        <taxon>Gammaproteobacteria</taxon>
        <taxon>Pseudomonadales</taxon>
        <taxon>Pseudomonadaceae</taxon>
        <taxon>Ectopseudomonas</taxon>
    </lineage>
</organism>
<feature type="region of interest" description="Disordered" evidence="4">
    <location>
        <begin position="45"/>
        <end position="76"/>
    </location>
</feature>
<feature type="compositionally biased region" description="Polar residues" evidence="4">
    <location>
        <begin position="45"/>
        <end position="59"/>
    </location>
</feature>
<feature type="chain" id="PRO_5017028475" evidence="5">
    <location>
        <begin position="34"/>
        <end position="591"/>
    </location>
</feature>
<sequence length="591" mass="62985">MPVPHKDSVRAGKHLLHCAIVLAGTATAQLALAQVLPDAGQLLNEHQQTRPSEPRSTQPPAAIELPSGTSGRPTDSGLRVQLKAIRFSGDTELAEAENLQELTKPVLGKTLDHAGLQQLVESLTRYLRGRGYVLARAYLPRQDLTDGELEIALIKGRLQSGTSRIEVQGDTRSSPERLRQIAAAALPEGKVLHAEDLERALLLINDQPGVSAQSALDVGTEPGTSRLLINAKRGPLVSGGVSADNYGNRSTGTARANAQVSLNDPLGIGDQFSLGLSKSTGTDIVGASYSLPLNASGLRLNAAGSYLRYEVDQEQFRPLDLRGNARSGSLGLSYPLIRSRLQNLDLSATYEHKALEDEALGINLRDRELNNVILGMSGNRFDSLAGGGVTEAMLALTLGELDLSGNRDDQFADRVGAGSDGSFHKLNLRLSRLQSLGAGSPWTLFGGLSAQWSGDNLDSSEKFLLGGPAGVRAYPVGEASGDQGWLATLELRRNIDLNLPGVVLQGLGFVDSGRIWLHQDPWPGSINNAGDTNRYDLHAVGVGANLWAGSFSLRTAVARTLDNNPGRSLSGLDADSRSSDWRAWIQAAYAF</sequence>
<accession>A0A379IT74</accession>
<reference evidence="8 9" key="1">
    <citation type="submission" date="2018-06" db="EMBL/GenBank/DDBJ databases">
        <authorList>
            <consortium name="Pathogen Informatics"/>
            <person name="Doyle S."/>
        </authorList>
    </citation>
    <scope>NUCLEOTIDE SEQUENCE [LARGE SCALE GENOMIC DNA]</scope>
    <source>
        <strain evidence="8 9">NCTC10899</strain>
    </source>
</reference>
<proteinExistence type="predicted"/>
<dbReference type="InterPro" id="IPR051544">
    <property type="entry name" value="TPS_OM_transporter"/>
</dbReference>
<dbReference type="GO" id="GO:0008320">
    <property type="term" value="F:protein transmembrane transporter activity"/>
    <property type="evidence" value="ECO:0007669"/>
    <property type="project" value="TreeGrafter"/>
</dbReference>
<keyword evidence="1" id="KW-0472">Membrane</keyword>
<evidence type="ECO:0000256" key="5">
    <source>
        <dbReference type="SAM" id="SignalP"/>
    </source>
</evidence>
<feature type="domain" description="Haemolysin activator HlyB C-terminal" evidence="6">
    <location>
        <begin position="223"/>
        <end position="519"/>
    </location>
</feature>
<dbReference type="GO" id="GO:0098046">
    <property type="term" value="C:type V protein secretion system complex"/>
    <property type="evidence" value="ECO:0007669"/>
    <property type="project" value="TreeGrafter"/>
</dbReference>
<evidence type="ECO:0000256" key="1">
    <source>
        <dbReference type="ARBA" id="ARBA00022452"/>
    </source>
</evidence>
<dbReference type="Gene3D" id="3.10.20.310">
    <property type="entry name" value="membrane protein fhac"/>
    <property type="match status" value="1"/>
</dbReference>
<dbReference type="Proteomes" id="UP000254260">
    <property type="component" value="Unassembled WGS sequence"/>
</dbReference>
<evidence type="ECO:0000313" key="9">
    <source>
        <dbReference type="Proteomes" id="UP000254260"/>
    </source>
</evidence>
<dbReference type="Pfam" id="PF08479">
    <property type="entry name" value="POTRA_2"/>
    <property type="match status" value="1"/>
</dbReference>
<feature type="signal peptide" evidence="5">
    <location>
        <begin position="1"/>
        <end position="33"/>
    </location>
</feature>
<name>A0A379IT74_ECTME</name>
<dbReference type="OrthoDB" id="572300at2"/>
<dbReference type="InterPro" id="IPR005565">
    <property type="entry name" value="Hemolysn_activator_HlyB_C"/>
</dbReference>
<protein>
    <submittedName>
        <fullName evidence="8">Polypeptide-transport-associated domain-containing protein</fullName>
    </submittedName>
</protein>